<protein>
    <submittedName>
        <fullName evidence="2">Uncharacterized protein</fullName>
    </submittedName>
</protein>
<feature type="region of interest" description="Disordered" evidence="1">
    <location>
        <begin position="23"/>
        <end position="70"/>
    </location>
</feature>
<evidence type="ECO:0000256" key="1">
    <source>
        <dbReference type="SAM" id="MobiDB-lite"/>
    </source>
</evidence>
<gene>
    <name evidence="2" type="ORF">PIB30_057319</name>
</gene>
<name>A0ABU6RJX6_9FABA</name>
<organism evidence="2 3">
    <name type="scientific">Stylosanthes scabra</name>
    <dbReference type="NCBI Taxonomy" id="79078"/>
    <lineage>
        <taxon>Eukaryota</taxon>
        <taxon>Viridiplantae</taxon>
        <taxon>Streptophyta</taxon>
        <taxon>Embryophyta</taxon>
        <taxon>Tracheophyta</taxon>
        <taxon>Spermatophyta</taxon>
        <taxon>Magnoliopsida</taxon>
        <taxon>eudicotyledons</taxon>
        <taxon>Gunneridae</taxon>
        <taxon>Pentapetalae</taxon>
        <taxon>rosids</taxon>
        <taxon>fabids</taxon>
        <taxon>Fabales</taxon>
        <taxon>Fabaceae</taxon>
        <taxon>Papilionoideae</taxon>
        <taxon>50 kb inversion clade</taxon>
        <taxon>dalbergioids sensu lato</taxon>
        <taxon>Dalbergieae</taxon>
        <taxon>Pterocarpus clade</taxon>
        <taxon>Stylosanthes</taxon>
    </lineage>
</organism>
<dbReference type="Proteomes" id="UP001341840">
    <property type="component" value="Unassembled WGS sequence"/>
</dbReference>
<dbReference type="EMBL" id="JASCZI010030676">
    <property type="protein sequence ID" value="MED6124260.1"/>
    <property type="molecule type" value="Genomic_DNA"/>
</dbReference>
<sequence length="110" mass="12285">MPEGSSEGSIPFSNQPVVDVLDSQDESVVGDPTTHPYQLNHDFDNNGVDNELVELPHEDEDGNEEEEDNEEVQEVNYFAQTQPTYAQLAISRPYDHPAHFRTLNLGAMIG</sequence>
<evidence type="ECO:0000313" key="3">
    <source>
        <dbReference type="Proteomes" id="UP001341840"/>
    </source>
</evidence>
<proteinExistence type="predicted"/>
<accession>A0ABU6RJX6</accession>
<evidence type="ECO:0000313" key="2">
    <source>
        <dbReference type="EMBL" id="MED6124260.1"/>
    </source>
</evidence>
<comment type="caution">
    <text evidence="2">The sequence shown here is derived from an EMBL/GenBank/DDBJ whole genome shotgun (WGS) entry which is preliminary data.</text>
</comment>
<keyword evidence="3" id="KW-1185">Reference proteome</keyword>
<reference evidence="2 3" key="1">
    <citation type="journal article" date="2023" name="Plants (Basel)">
        <title>Bridging the Gap: Combining Genomics and Transcriptomics Approaches to Understand Stylosanthes scabra, an Orphan Legume from the Brazilian Caatinga.</title>
        <authorList>
            <person name="Ferreira-Neto J.R.C."/>
            <person name="da Silva M.D."/>
            <person name="Binneck E."/>
            <person name="de Melo N.F."/>
            <person name="da Silva R.H."/>
            <person name="de Melo A.L.T.M."/>
            <person name="Pandolfi V."/>
            <person name="Bustamante F.O."/>
            <person name="Brasileiro-Vidal A.C."/>
            <person name="Benko-Iseppon A.M."/>
        </authorList>
    </citation>
    <scope>NUCLEOTIDE SEQUENCE [LARGE SCALE GENOMIC DNA]</scope>
    <source>
        <tissue evidence="2">Leaves</tissue>
    </source>
</reference>
<feature type="compositionally biased region" description="Acidic residues" evidence="1">
    <location>
        <begin position="57"/>
        <end position="70"/>
    </location>
</feature>